<feature type="domain" description="HTH lysR-type" evidence="5">
    <location>
        <begin position="1"/>
        <end position="58"/>
    </location>
</feature>
<protein>
    <submittedName>
        <fullName evidence="6">LysR substrate-binding domain-containing protein</fullName>
    </submittedName>
</protein>
<dbReference type="InterPro" id="IPR036388">
    <property type="entry name" value="WH-like_DNA-bd_sf"/>
</dbReference>
<dbReference type="InterPro" id="IPR036390">
    <property type="entry name" value="WH_DNA-bd_sf"/>
</dbReference>
<evidence type="ECO:0000259" key="5">
    <source>
        <dbReference type="PROSITE" id="PS50931"/>
    </source>
</evidence>
<dbReference type="InterPro" id="IPR050950">
    <property type="entry name" value="HTH-type_LysR_regulators"/>
</dbReference>
<evidence type="ECO:0000313" key="7">
    <source>
        <dbReference type="Proteomes" id="UP001331936"/>
    </source>
</evidence>
<dbReference type="InterPro" id="IPR000847">
    <property type="entry name" value="LysR_HTH_N"/>
</dbReference>
<dbReference type="PANTHER" id="PTHR30419">
    <property type="entry name" value="HTH-TYPE TRANSCRIPTIONAL REGULATOR YBHD"/>
    <property type="match status" value="1"/>
</dbReference>
<keyword evidence="4" id="KW-0804">Transcription</keyword>
<sequence>MEIQQLRYVLAVAEHRSFTHAATAVHATQPTLSHAVAKLESELGLKLFHRSARGVTPTPAGDVVVDHARRVVAELDDLSTTVAALHGITAGHLRIVSSHSFTSPIGHVMAAFRRRYPDVKMTVLHPRSNAAVYTLVAGGGCELAFARINRAPSDVHTVELGAEPLAVLLPPGTEPRPNQAHLTPEQVCELPLILPSAGNPTRIALDRFFTTHGAHLSATVENDDYESTLELVRCGVGACLTTLSAERIPAGTRVKAISPTHTTKIGLVYQHGKLDPAPVAFLRLTLAEFTGH</sequence>
<dbReference type="Proteomes" id="UP001331936">
    <property type="component" value="Unassembled WGS sequence"/>
</dbReference>
<accession>A0ABU7JW58</accession>
<evidence type="ECO:0000256" key="4">
    <source>
        <dbReference type="ARBA" id="ARBA00023163"/>
    </source>
</evidence>
<dbReference type="SUPFAM" id="SSF53850">
    <property type="entry name" value="Periplasmic binding protein-like II"/>
    <property type="match status" value="1"/>
</dbReference>
<proteinExistence type="inferred from homology"/>
<dbReference type="Pfam" id="PF03466">
    <property type="entry name" value="LysR_substrate"/>
    <property type="match status" value="1"/>
</dbReference>
<dbReference type="InterPro" id="IPR005119">
    <property type="entry name" value="LysR_subst-bd"/>
</dbReference>
<organism evidence="6 7">
    <name type="scientific">Rhodococcus chondri</name>
    <dbReference type="NCBI Taxonomy" id="3065941"/>
    <lineage>
        <taxon>Bacteria</taxon>
        <taxon>Bacillati</taxon>
        <taxon>Actinomycetota</taxon>
        <taxon>Actinomycetes</taxon>
        <taxon>Mycobacteriales</taxon>
        <taxon>Nocardiaceae</taxon>
        <taxon>Rhodococcus</taxon>
    </lineage>
</organism>
<evidence type="ECO:0000313" key="6">
    <source>
        <dbReference type="EMBL" id="MEE2034251.1"/>
    </source>
</evidence>
<dbReference type="Gene3D" id="3.40.190.290">
    <property type="match status" value="1"/>
</dbReference>
<evidence type="ECO:0000256" key="2">
    <source>
        <dbReference type="ARBA" id="ARBA00023015"/>
    </source>
</evidence>
<evidence type="ECO:0000256" key="1">
    <source>
        <dbReference type="ARBA" id="ARBA00009437"/>
    </source>
</evidence>
<gene>
    <name evidence="6" type="ORF">Q8814_19390</name>
</gene>
<dbReference type="EMBL" id="JAUZMZ010000131">
    <property type="protein sequence ID" value="MEE2034251.1"/>
    <property type="molecule type" value="Genomic_DNA"/>
</dbReference>
<dbReference type="Gene3D" id="1.10.10.10">
    <property type="entry name" value="Winged helix-like DNA-binding domain superfamily/Winged helix DNA-binding domain"/>
    <property type="match status" value="1"/>
</dbReference>
<keyword evidence="2" id="KW-0805">Transcription regulation</keyword>
<name>A0ABU7JW58_9NOCA</name>
<evidence type="ECO:0000256" key="3">
    <source>
        <dbReference type="ARBA" id="ARBA00023125"/>
    </source>
</evidence>
<keyword evidence="3" id="KW-0238">DNA-binding</keyword>
<dbReference type="CDD" id="cd05466">
    <property type="entry name" value="PBP2_LTTR_substrate"/>
    <property type="match status" value="1"/>
</dbReference>
<comment type="caution">
    <text evidence="6">The sequence shown here is derived from an EMBL/GenBank/DDBJ whole genome shotgun (WGS) entry which is preliminary data.</text>
</comment>
<dbReference type="PROSITE" id="PS50931">
    <property type="entry name" value="HTH_LYSR"/>
    <property type="match status" value="1"/>
</dbReference>
<reference evidence="6 7" key="1">
    <citation type="submission" date="2023-08" db="EMBL/GenBank/DDBJ databases">
        <authorList>
            <person name="Girao M."/>
            <person name="Carvalho M.F."/>
        </authorList>
    </citation>
    <scope>NUCLEOTIDE SEQUENCE [LARGE SCALE GENOMIC DNA]</scope>
    <source>
        <strain evidence="6 7">CC-R104</strain>
    </source>
</reference>
<dbReference type="Pfam" id="PF00126">
    <property type="entry name" value="HTH_1"/>
    <property type="match status" value="1"/>
</dbReference>
<dbReference type="PRINTS" id="PR00039">
    <property type="entry name" value="HTHLYSR"/>
</dbReference>
<comment type="similarity">
    <text evidence="1">Belongs to the LysR transcriptional regulatory family.</text>
</comment>
<dbReference type="RefSeq" id="WP_330153625.1">
    <property type="nucleotide sequence ID" value="NZ_JAUZMZ010000131.1"/>
</dbReference>
<keyword evidence="7" id="KW-1185">Reference proteome</keyword>
<dbReference type="SUPFAM" id="SSF46785">
    <property type="entry name" value="Winged helix' DNA-binding domain"/>
    <property type="match status" value="1"/>
</dbReference>